<dbReference type="Gene3D" id="3.40.720.10">
    <property type="entry name" value="Alkaline Phosphatase, subunit A"/>
    <property type="match status" value="1"/>
</dbReference>
<dbReference type="Pfam" id="PF01663">
    <property type="entry name" value="Phosphodiest"/>
    <property type="match status" value="1"/>
</dbReference>
<dbReference type="AlphaFoldDB" id="A0A1M4U413"/>
<dbReference type="GO" id="GO:0016787">
    <property type="term" value="F:hydrolase activity"/>
    <property type="evidence" value="ECO:0007669"/>
    <property type="project" value="UniProtKB-ARBA"/>
</dbReference>
<accession>A0A1M4U413</accession>
<dbReference type="OrthoDB" id="2381338at2"/>
<keyword evidence="1" id="KW-0472">Membrane</keyword>
<sequence>MYTIITLIILGIICLIGYYLFRNLEQKAPRKIQLRQPYKPIVMIVIDSLMDSTVEQTIQMKKAPALAFLKEHGTYYAEVVSCFPTMSVCIDTTLLTGTLPQQHQIYGLCYYDSSQKEWINIGTGAKESVAVGFREVLTNSLIRLNQQLISRSVSTIHESTPMPTGSIGAFIYRGLNKYQLKVPRLFRWLNILPPKIETVGPEVFSFGSMHQIGTNSKGGQPWYRYGENDRFSTNELLALLYQNRLPVFTLVYFPTNDDYIHQKGTWVTKGLHKADLQLQRLLNAFPSWEEAVEQITWVILGDSGQTDTLPDHKEAFVDMEILLSKYRLMPTKSKKPRANDQLVLSVNERMSYIHILDPKIDPASLARELQTHPFFDLIAWWEKETCQVVSGERPGVFSFSKNGPFYDRYDQNWQLQGNHEILDLELKGEEIIYHRYPDVLQRLWGVYEPGVAKLVLTVKPGYEMIFQSSPRHRGASHGSLHAQDSLVPMIITGEHHPPKHLRILDLKEWILDLIKFQQKKV</sequence>
<dbReference type="PANTHER" id="PTHR10151">
    <property type="entry name" value="ECTONUCLEOTIDE PYROPHOSPHATASE/PHOSPHODIESTERASE"/>
    <property type="match status" value="1"/>
</dbReference>
<gene>
    <name evidence="2" type="ORF">SAMN05444392_101800</name>
</gene>
<dbReference type="EMBL" id="FQVL01000001">
    <property type="protein sequence ID" value="SHE51479.1"/>
    <property type="molecule type" value="Genomic_DNA"/>
</dbReference>
<keyword evidence="1" id="KW-0812">Transmembrane</keyword>
<name>A0A1M4U413_9BACL</name>
<dbReference type="Proteomes" id="UP000184476">
    <property type="component" value="Unassembled WGS sequence"/>
</dbReference>
<keyword evidence="3" id="KW-1185">Reference proteome</keyword>
<dbReference type="STRING" id="112248.SAMN05444392_101800"/>
<evidence type="ECO:0000313" key="2">
    <source>
        <dbReference type="EMBL" id="SHE51479.1"/>
    </source>
</evidence>
<organism evidence="2 3">
    <name type="scientific">Seinonella peptonophila</name>
    <dbReference type="NCBI Taxonomy" id="112248"/>
    <lineage>
        <taxon>Bacteria</taxon>
        <taxon>Bacillati</taxon>
        <taxon>Bacillota</taxon>
        <taxon>Bacilli</taxon>
        <taxon>Bacillales</taxon>
        <taxon>Thermoactinomycetaceae</taxon>
        <taxon>Seinonella</taxon>
    </lineage>
</organism>
<keyword evidence="1" id="KW-1133">Transmembrane helix</keyword>
<dbReference type="RefSeq" id="WP_084731023.1">
    <property type="nucleotide sequence ID" value="NZ_FQVL01000001.1"/>
</dbReference>
<protein>
    <submittedName>
        <fullName evidence="2">Type I phosphodiesterase / nucleotide pyrophosphatase</fullName>
    </submittedName>
</protein>
<proteinExistence type="predicted"/>
<evidence type="ECO:0000313" key="3">
    <source>
        <dbReference type="Proteomes" id="UP000184476"/>
    </source>
</evidence>
<evidence type="ECO:0000256" key="1">
    <source>
        <dbReference type="SAM" id="Phobius"/>
    </source>
</evidence>
<feature type="transmembrane region" description="Helical" evidence="1">
    <location>
        <begin position="6"/>
        <end position="21"/>
    </location>
</feature>
<dbReference type="InterPro" id="IPR017850">
    <property type="entry name" value="Alkaline_phosphatase_core_sf"/>
</dbReference>
<reference evidence="2 3" key="1">
    <citation type="submission" date="2016-11" db="EMBL/GenBank/DDBJ databases">
        <authorList>
            <person name="Jaros S."/>
            <person name="Januszkiewicz K."/>
            <person name="Wedrychowicz H."/>
        </authorList>
    </citation>
    <scope>NUCLEOTIDE SEQUENCE [LARGE SCALE GENOMIC DNA]</scope>
    <source>
        <strain evidence="2 3">DSM 44666</strain>
    </source>
</reference>
<dbReference type="InterPro" id="IPR002591">
    <property type="entry name" value="Phosphodiest/P_Trfase"/>
</dbReference>
<dbReference type="SUPFAM" id="SSF53649">
    <property type="entry name" value="Alkaline phosphatase-like"/>
    <property type="match status" value="1"/>
</dbReference>
<dbReference type="PANTHER" id="PTHR10151:SF120">
    <property type="entry name" value="BIS(5'-ADENOSYL)-TRIPHOSPHATASE"/>
    <property type="match status" value="1"/>
</dbReference>